<feature type="transmembrane region" description="Helical" evidence="6">
    <location>
        <begin position="47"/>
        <end position="70"/>
    </location>
</feature>
<evidence type="ECO:0008006" key="9">
    <source>
        <dbReference type="Google" id="ProtNLM"/>
    </source>
</evidence>
<evidence type="ECO:0000256" key="3">
    <source>
        <dbReference type="ARBA" id="ARBA00022692"/>
    </source>
</evidence>
<dbReference type="EMBL" id="JAAOIW010000004">
    <property type="protein sequence ID" value="NHN30520.1"/>
    <property type="molecule type" value="Genomic_DNA"/>
</dbReference>
<feature type="transmembrane region" description="Helical" evidence="6">
    <location>
        <begin position="144"/>
        <end position="162"/>
    </location>
</feature>
<dbReference type="InterPro" id="IPR019108">
    <property type="entry name" value="Caa3_assmbl_CtaG-rel"/>
</dbReference>
<protein>
    <recommendedName>
        <fullName evidence="9">Cytochrome c oxidase assembly factor CtaG</fullName>
    </recommendedName>
</protein>
<gene>
    <name evidence="7" type="ORF">G9U52_11820</name>
</gene>
<evidence type="ECO:0000256" key="5">
    <source>
        <dbReference type="ARBA" id="ARBA00023136"/>
    </source>
</evidence>
<comment type="caution">
    <text evidence="7">The sequence shown here is derived from an EMBL/GenBank/DDBJ whole genome shotgun (WGS) entry which is preliminary data.</text>
</comment>
<keyword evidence="3 6" id="KW-0812">Transmembrane</keyword>
<feature type="transmembrane region" description="Helical" evidence="6">
    <location>
        <begin position="112"/>
        <end position="132"/>
    </location>
</feature>
<keyword evidence="4 6" id="KW-1133">Transmembrane helix</keyword>
<feature type="transmembrane region" description="Helical" evidence="6">
    <location>
        <begin position="183"/>
        <end position="205"/>
    </location>
</feature>
<name>A0ABX0J518_9BACL</name>
<sequence>MNILDLMEAYGFRAMFSPELFIIVTILATFYLRFLGNQVKLKGRLSFLLGLFLFYFALGGPLNLLGHFWFSSHMLQQSTLYLIVPPLLYRGLPEAVFHYLSSKNGPRKFIGFFAHPLVAIITFNGSFSFYHIPMIFDATMSNYALHNVLHIFIFFSAFCMWWSVFSPKGAINSMSDLKKMGYIFLNGFLLTPACALIIFAGDLIYTTYTGSMQLLCLPFYSMVVDKPIVNISWLTPIMDQQLGGVIMKIVQELAYGCILAYVFYGWYEREKDKAEEPDGPLLEPTA</sequence>
<organism evidence="7 8">
    <name type="scientific">Paenibacillus agricola</name>
    <dbReference type="NCBI Taxonomy" id="2716264"/>
    <lineage>
        <taxon>Bacteria</taxon>
        <taxon>Bacillati</taxon>
        <taxon>Bacillota</taxon>
        <taxon>Bacilli</taxon>
        <taxon>Bacillales</taxon>
        <taxon>Paenibacillaceae</taxon>
        <taxon>Paenibacillus</taxon>
    </lineage>
</organism>
<dbReference type="Pfam" id="PF09678">
    <property type="entry name" value="Caa3_CtaG"/>
    <property type="match status" value="1"/>
</dbReference>
<evidence type="ECO:0000256" key="6">
    <source>
        <dbReference type="SAM" id="Phobius"/>
    </source>
</evidence>
<comment type="subcellular location">
    <subcellularLocation>
        <location evidence="1">Cell membrane</location>
        <topology evidence="1">Multi-pass membrane protein</topology>
    </subcellularLocation>
</comment>
<evidence type="ECO:0000313" key="7">
    <source>
        <dbReference type="EMBL" id="NHN30520.1"/>
    </source>
</evidence>
<evidence type="ECO:0000256" key="4">
    <source>
        <dbReference type="ARBA" id="ARBA00022989"/>
    </source>
</evidence>
<keyword evidence="2" id="KW-1003">Cell membrane</keyword>
<dbReference type="Proteomes" id="UP001165962">
    <property type="component" value="Unassembled WGS sequence"/>
</dbReference>
<keyword evidence="5 6" id="KW-0472">Membrane</keyword>
<accession>A0ABX0J518</accession>
<feature type="transmembrane region" description="Helical" evidence="6">
    <location>
        <begin position="242"/>
        <end position="264"/>
    </location>
</feature>
<feature type="transmembrane region" description="Helical" evidence="6">
    <location>
        <begin position="12"/>
        <end position="35"/>
    </location>
</feature>
<feature type="transmembrane region" description="Helical" evidence="6">
    <location>
        <begin position="82"/>
        <end position="100"/>
    </location>
</feature>
<dbReference type="RefSeq" id="WP_166149715.1">
    <property type="nucleotide sequence ID" value="NZ_JAAOIW010000004.1"/>
</dbReference>
<evidence type="ECO:0000256" key="1">
    <source>
        <dbReference type="ARBA" id="ARBA00004651"/>
    </source>
</evidence>
<proteinExistence type="predicted"/>
<evidence type="ECO:0000313" key="8">
    <source>
        <dbReference type="Proteomes" id="UP001165962"/>
    </source>
</evidence>
<evidence type="ECO:0000256" key="2">
    <source>
        <dbReference type="ARBA" id="ARBA00022475"/>
    </source>
</evidence>
<keyword evidence="8" id="KW-1185">Reference proteome</keyword>
<reference evidence="7" key="1">
    <citation type="submission" date="2020-03" db="EMBL/GenBank/DDBJ databases">
        <title>Draft sequencing of Paenibacilllus sp. S3N08.</title>
        <authorList>
            <person name="Kim D.-U."/>
        </authorList>
    </citation>
    <scope>NUCLEOTIDE SEQUENCE</scope>
    <source>
        <strain evidence="7">S3N08</strain>
    </source>
</reference>